<reference evidence="3 4" key="1">
    <citation type="journal article" date="2014" name="Nat. Genet.">
        <title>Genome and transcriptome of the porcine whipworm Trichuris suis.</title>
        <authorList>
            <person name="Jex A.R."/>
            <person name="Nejsum P."/>
            <person name="Schwarz E.M."/>
            <person name="Hu L."/>
            <person name="Young N.D."/>
            <person name="Hall R.S."/>
            <person name="Korhonen P.K."/>
            <person name="Liao S."/>
            <person name="Thamsborg S."/>
            <person name="Xia J."/>
            <person name="Xu P."/>
            <person name="Wang S."/>
            <person name="Scheerlinck J.P."/>
            <person name="Hofmann A."/>
            <person name="Sternberg P.W."/>
            <person name="Wang J."/>
            <person name="Gasser R.B."/>
        </authorList>
    </citation>
    <scope>NUCLEOTIDE SEQUENCE [LARGE SCALE GENOMIC DNA]</scope>
    <source>
        <strain evidence="3">DCEP-RM93F</strain>
        <strain evidence="2">DCEP-RM93M</strain>
    </source>
</reference>
<feature type="non-terminal residue" evidence="3">
    <location>
        <position position="152"/>
    </location>
</feature>
<evidence type="ECO:0000313" key="2">
    <source>
        <dbReference type="EMBL" id="KFD56771.1"/>
    </source>
</evidence>
<protein>
    <recommendedName>
        <fullName evidence="5">Tc1-like transposase DDE domain-containing protein</fullName>
    </recommendedName>
</protein>
<dbReference type="GO" id="GO:0003676">
    <property type="term" value="F:nucleic acid binding"/>
    <property type="evidence" value="ECO:0007669"/>
    <property type="project" value="InterPro"/>
</dbReference>
<sequence length="152" mass="16961">MSCGFITTTPEPINKVEPGSTKNFPGQSGPYGSPGREGCGLRFSWDTEGILLINHLKENTTTMGQILLKRQETLKGKRRRKLSHGIQFLQDDALVDKTRAALPAIHECGFLSLNYPSYSLDLASSDYLLFDNLKQHLRGTFLRDQNHLQAAV</sequence>
<dbReference type="Proteomes" id="UP000030764">
    <property type="component" value="Unassembled WGS sequence"/>
</dbReference>
<organism evidence="3">
    <name type="scientific">Trichuris suis</name>
    <name type="common">pig whipworm</name>
    <dbReference type="NCBI Taxonomy" id="68888"/>
    <lineage>
        <taxon>Eukaryota</taxon>
        <taxon>Metazoa</taxon>
        <taxon>Ecdysozoa</taxon>
        <taxon>Nematoda</taxon>
        <taxon>Enoplea</taxon>
        <taxon>Dorylaimia</taxon>
        <taxon>Trichinellida</taxon>
        <taxon>Trichuridae</taxon>
        <taxon>Trichuris</taxon>
    </lineage>
</organism>
<gene>
    <name evidence="2" type="ORF">M513_02448</name>
    <name evidence="3" type="ORF">M514_02448</name>
</gene>
<dbReference type="Gene3D" id="3.30.420.10">
    <property type="entry name" value="Ribonuclease H-like superfamily/Ribonuclease H"/>
    <property type="match status" value="1"/>
</dbReference>
<feature type="compositionally biased region" description="Polar residues" evidence="1">
    <location>
        <begin position="1"/>
        <end position="11"/>
    </location>
</feature>
<dbReference type="PANTHER" id="PTHR46060:SF1">
    <property type="entry name" value="MARINER MOS1 TRANSPOSASE-LIKE PROTEIN"/>
    <property type="match status" value="1"/>
</dbReference>
<dbReference type="EMBL" id="KL367507">
    <property type="protein sequence ID" value="KFD68112.1"/>
    <property type="molecule type" value="Genomic_DNA"/>
</dbReference>
<evidence type="ECO:0000313" key="4">
    <source>
        <dbReference type="Proteomes" id="UP000030764"/>
    </source>
</evidence>
<keyword evidence="4" id="KW-1185">Reference proteome</keyword>
<dbReference type="EMBL" id="KL363192">
    <property type="protein sequence ID" value="KFD56771.1"/>
    <property type="molecule type" value="Genomic_DNA"/>
</dbReference>
<dbReference type="InterPro" id="IPR052709">
    <property type="entry name" value="Transposase-MT_Hybrid"/>
</dbReference>
<proteinExistence type="predicted"/>
<dbReference type="AlphaFoldDB" id="A0A085NF66"/>
<dbReference type="InterPro" id="IPR036397">
    <property type="entry name" value="RNaseH_sf"/>
</dbReference>
<accession>A0A085NF66</accession>
<name>A0A085NF66_9BILA</name>
<dbReference type="PANTHER" id="PTHR46060">
    <property type="entry name" value="MARINER MOS1 TRANSPOSASE-LIKE PROTEIN"/>
    <property type="match status" value="1"/>
</dbReference>
<evidence type="ECO:0000313" key="3">
    <source>
        <dbReference type="EMBL" id="KFD68112.1"/>
    </source>
</evidence>
<feature type="region of interest" description="Disordered" evidence="1">
    <location>
        <begin position="1"/>
        <end position="35"/>
    </location>
</feature>
<dbReference type="Proteomes" id="UP000030758">
    <property type="component" value="Unassembled WGS sequence"/>
</dbReference>
<evidence type="ECO:0008006" key="5">
    <source>
        <dbReference type="Google" id="ProtNLM"/>
    </source>
</evidence>
<evidence type="ECO:0000256" key="1">
    <source>
        <dbReference type="SAM" id="MobiDB-lite"/>
    </source>
</evidence>